<dbReference type="KEGG" id="vg:26642571"/>
<dbReference type="Proteomes" id="UP000202744">
    <property type="component" value="Segment"/>
</dbReference>
<reference evidence="2 3" key="1">
    <citation type="journal article" date="2012" name="J. Virol.">
        <title>Complete Genome Sequences of 138 Mycobacteriophages.</title>
        <authorList>
            <consortium name="the Science Education Alliance Phage Hunters Advancing Genomics and Evolutionary Science Program"/>
            <consortium name="the KwaZulu-Natal Research Institute for Tuberculosis and HIV Mycobacterial Genetics Course Students"/>
            <consortium name="the Phage Hunters Integrating Research and Education Program"/>
            <person name="Hatfull G.F."/>
        </authorList>
    </citation>
    <scope>NUCLEOTIDE SEQUENCE [LARGE SCALE GENOMIC DNA]</scope>
    <source>
        <strain evidence="3">Alice</strain>
    </source>
</reference>
<keyword evidence="3" id="KW-1185">Reference proteome</keyword>
<evidence type="ECO:0000256" key="1">
    <source>
        <dbReference type="SAM" id="MobiDB-lite"/>
    </source>
</evidence>
<dbReference type="RefSeq" id="YP_009216269.1">
    <property type="nucleotide sequence ID" value="NC_028986.1"/>
</dbReference>
<sequence>MSDPPDQWFATITRDGWTDDESV</sequence>
<feature type="region of interest" description="Disordered" evidence="1">
    <location>
        <begin position="1"/>
        <end position="23"/>
    </location>
</feature>
<dbReference type="GeneID" id="26642571"/>
<protein>
    <submittedName>
        <fullName evidence="2">Uncharacterized protein</fullName>
    </submittedName>
</protein>
<accession>G1BKA6</accession>
<organism evidence="2 3">
    <name type="scientific">Mycobacterium phage Alice</name>
    <dbReference type="NCBI Taxonomy" id="1034128"/>
    <lineage>
        <taxon>Viruses</taxon>
        <taxon>Duplodnaviria</taxon>
        <taxon>Heunggongvirae</taxon>
        <taxon>Uroviricota</taxon>
        <taxon>Caudoviricetes</taxon>
        <taxon>Ceeclamvirinae</taxon>
        <taxon>Bixzunavirus</taxon>
        <taxon>Bixzunavirus alice</taxon>
    </lineage>
</organism>
<gene>
    <name evidence="2" type="primary">4</name>
    <name evidence="2" type="ORF">ALICE_4</name>
</gene>
<dbReference type="EMBL" id="JF704092">
    <property type="protein sequence ID" value="AEJ94481.1"/>
    <property type="molecule type" value="Genomic_DNA"/>
</dbReference>
<proteinExistence type="predicted"/>
<name>G1BKA6_9CAUD</name>
<evidence type="ECO:0000313" key="3">
    <source>
        <dbReference type="Proteomes" id="UP000202744"/>
    </source>
</evidence>
<evidence type="ECO:0000313" key="2">
    <source>
        <dbReference type="EMBL" id="AEJ94481.1"/>
    </source>
</evidence>